<evidence type="ECO:0000313" key="1">
    <source>
        <dbReference type="EMBL" id="GBB84516.1"/>
    </source>
</evidence>
<dbReference type="Proteomes" id="UP000247702">
    <property type="component" value="Unassembled WGS sequence"/>
</dbReference>
<accession>A0A2Z6QWB2</accession>
<protein>
    <recommendedName>
        <fullName evidence="3">F-box domain-containing protein</fullName>
    </recommendedName>
</protein>
<dbReference type="AlphaFoldDB" id="A0A2Z6QWB2"/>
<reference evidence="1 2" key="1">
    <citation type="submission" date="2017-11" db="EMBL/GenBank/DDBJ databases">
        <title>The genome of Rhizophagus clarus HR1 reveals common genetic basis of auxotrophy among arbuscular mycorrhizal fungi.</title>
        <authorList>
            <person name="Kobayashi Y."/>
        </authorList>
    </citation>
    <scope>NUCLEOTIDE SEQUENCE [LARGE SCALE GENOMIC DNA]</scope>
    <source>
        <strain evidence="1 2">HR1</strain>
    </source>
</reference>
<gene>
    <name evidence="1" type="ORF">RclHR1_01110001</name>
</gene>
<keyword evidence="2" id="KW-1185">Reference proteome</keyword>
<comment type="caution">
    <text evidence="1">The sequence shown here is derived from an EMBL/GenBank/DDBJ whole genome shotgun (WGS) entry which is preliminary data.</text>
</comment>
<dbReference type="EMBL" id="BEXD01000125">
    <property type="protein sequence ID" value="GBB84516.1"/>
    <property type="molecule type" value="Genomic_DNA"/>
</dbReference>
<organism evidence="1 2">
    <name type="scientific">Rhizophagus clarus</name>
    <dbReference type="NCBI Taxonomy" id="94130"/>
    <lineage>
        <taxon>Eukaryota</taxon>
        <taxon>Fungi</taxon>
        <taxon>Fungi incertae sedis</taxon>
        <taxon>Mucoromycota</taxon>
        <taxon>Glomeromycotina</taxon>
        <taxon>Glomeromycetes</taxon>
        <taxon>Glomerales</taxon>
        <taxon>Glomeraceae</taxon>
        <taxon>Rhizophagus</taxon>
    </lineage>
</organism>
<name>A0A2Z6QWB2_9GLOM</name>
<proteinExistence type="predicted"/>
<dbReference type="SUPFAM" id="SSF52047">
    <property type="entry name" value="RNI-like"/>
    <property type="match status" value="1"/>
</dbReference>
<evidence type="ECO:0000313" key="2">
    <source>
        <dbReference type="Proteomes" id="UP000247702"/>
    </source>
</evidence>
<sequence length="480" mass="55926">MSKLNRDVLYLIFEELQDDKKTLYSCLLTNKIYCEIIIPILWRNPWYQLHPGNEKSLLNVIISHLSNGSKNKLRNQGLNFSDTLNQKPLFDYISYCKHLNLIAIFKIVDNVYSILRKPIPMIKAEIITLFINSNTKFTHLYIPRMHNCLIPRTNHLFSGLVFLNCSTATDKDVLSLLKRICQSIKELDLTIEKSKNNPAGIAGIVRLIEGQKKLIKVNFNVINVKNSELSCKVLENSLVKHANTIQHFRITKPPVTKILSSFVNLKCLELDNFFIEKWNCLEDLSLPLLQNLRASRVPINALTNLIKNTDGHLTEIKIDYVSHNNKIENKNIIRAIHQNCPNLKYLKLTIRNDNILELEKLLIICKHLNGLVILIDNTDVLFGWDNLFKILINSSPIGLFKFKFWLDSPNRTIDLESLRFFFDNWKKRPSMLLQIIQMMRNENIDNLIKKYKAEGIVAKYDNDYDYDHWNGSSLDNFEWV</sequence>
<evidence type="ECO:0008006" key="3">
    <source>
        <dbReference type="Google" id="ProtNLM"/>
    </source>
</evidence>